<protein>
    <submittedName>
        <fullName evidence="1">Uncharacterized protein</fullName>
    </submittedName>
</protein>
<gene>
    <name evidence="1" type="ORF">OXPF_08470</name>
</gene>
<organism evidence="1 2">
    <name type="scientific">Oxobacter pfennigii</name>
    <dbReference type="NCBI Taxonomy" id="36849"/>
    <lineage>
        <taxon>Bacteria</taxon>
        <taxon>Bacillati</taxon>
        <taxon>Bacillota</taxon>
        <taxon>Clostridia</taxon>
        <taxon>Eubacteriales</taxon>
        <taxon>Clostridiaceae</taxon>
        <taxon>Oxobacter</taxon>
    </lineage>
</organism>
<sequence>MNSKYLKTWEQIVEENNDTDERNIAAMKDKMLKSEDIIFQFVMNLLL</sequence>
<reference evidence="1 2" key="1">
    <citation type="submission" date="2015-09" db="EMBL/GenBank/DDBJ databases">
        <title>Genome sequence of Oxobacter pfennigii DSM 3222.</title>
        <authorList>
            <person name="Poehlein A."/>
            <person name="Bengelsdorf F.R."/>
            <person name="Schiel-Bengelsdorf B."/>
            <person name="Duerre P."/>
            <person name="Daniel R."/>
        </authorList>
    </citation>
    <scope>NUCLEOTIDE SEQUENCE [LARGE SCALE GENOMIC DNA]</scope>
    <source>
        <strain evidence="1 2">DSM 3222</strain>
    </source>
</reference>
<evidence type="ECO:0000313" key="2">
    <source>
        <dbReference type="Proteomes" id="UP000050326"/>
    </source>
</evidence>
<dbReference type="RefSeq" id="WP_160317145.1">
    <property type="nucleotide sequence ID" value="NZ_LKET01000021.1"/>
</dbReference>
<accession>A0A0P8Z0D9</accession>
<evidence type="ECO:0000313" key="1">
    <source>
        <dbReference type="EMBL" id="KPU45614.1"/>
    </source>
</evidence>
<comment type="caution">
    <text evidence="1">The sequence shown here is derived from an EMBL/GenBank/DDBJ whole genome shotgun (WGS) entry which is preliminary data.</text>
</comment>
<proteinExistence type="predicted"/>
<dbReference type="STRING" id="36849.OXPF_08470"/>
<name>A0A0P8Z0D9_9CLOT</name>
<dbReference type="AlphaFoldDB" id="A0A0P8Z0D9"/>
<keyword evidence="2" id="KW-1185">Reference proteome</keyword>
<dbReference type="Proteomes" id="UP000050326">
    <property type="component" value="Unassembled WGS sequence"/>
</dbReference>
<dbReference type="EMBL" id="LKET01000021">
    <property type="protein sequence ID" value="KPU45614.1"/>
    <property type="molecule type" value="Genomic_DNA"/>
</dbReference>